<dbReference type="Proteomes" id="UP000281738">
    <property type="component" value="Unassembled WGS sequence"/>
</dbReference>
<dbReference type="InterPro" id="IPR002937">
    <property type="entry name" value="Amino_oxidase"/>
</dbReference>
<name>A0A3N2CZ78_9ACTN</name>
<comment type="caution">
    <text evidence="2">The sequence shown here is derived from an EMBL/GenBank/DDBJ whole genome shotgun (WGS) entry which is preliminary data.</text>
</comment>
<dbReference type="InterPro" id="IPR036188">
    <property type="entry name" value="FAD/NAD-bd_sf"/>
</dbReference>
<evidence type="ECO:0000313" key="3">
    <source>
        <dbReference type="Proteomes" id="UP000281738"/>
    </source>
</evidence>
<dbReference type="AlphaFoldDB" id="A0A3N2CZ78"/>
<keyword evidence="3" id="KW-1185">Reference proteome</keyword>
<evidence type="ECO:0000313" key="2">
    <source>
        <dbReference type="EMBL" id="ROR92847.1"/>
    </source>
</evidence>
<dbReference type="EMBL" id="RKHO01000001">
    <property type="protein sequence ID" value="ROR92847.1"/>
    <property type="molecule type" value="Genomic_DNA"/>
</dbReference>
<dbReference type="RefSeq" id="WP_123392523.1">
    <property type="nucleotide sequence ID" value="NZ_RKHO01000001.1"/>
</dbReference>
<reference evidence="2 3" key="1">
    <citation type="submission" date="2018-11" db="EMBL/GenBank/DDBJ databases">
        <title>Sequencing the genomes of 1000 actinobacteria strains.</title>
        <authorList>
            <person name="Klenk H.-P."/>
        </authorList>
    </citation>
    <scope>NUCLEOTIDE SEQUENCE [LARGE SCALE GENOMIC DNA]</scope>
    <source>
        <strain evidence="2 3">DSM 12652</strain>
    </source>
</reference>
<accession>A0A3N2CZ78</accession>
<protein>
    <submittedName>
        <fullName evidence="2">Flavin-dependent amine oxidoreductase</fullName>
    </submittedName>
</protein>
<proteinExistence type="predicted"/>
<dbReference type="PANTHER" id="PTHR42841">
    <property type="entry name" value="AMINE OXIDASE"/>
    <property type="match status" value="1"/>
</dbReference>
<dbReference type="Gene3D" id="3.50.50.60">
    <property type="entry name" value="FAD/NAD(P)-binding domain"/>
    <property type="match status" value="1"/>
</dbReference>
<sequence length="419" mass="44048">MDATDVAVIGAGIAGLTCARALEKSGLDVRLLERSARVGGRVGTDVVDGFRVDRGFSWLDAQHPVVRQVADVAALNPRPIDRGIVLAHPDGYRILQGSQPALISALRSGLGQPQDVARLVRWSDPMRRTPDRIRSGGDVTLAESLDQHGIGGRVREEVLRPLFRLLFGDEDLRTSYQYAMLVLQQLRQGMPALPALGMQSLPNQLAHSLDRPVRLGVDVLGLKRDHGAGVTVLADDGALTCRAVVVATDPATASGLLGIGSPAMRGLATWWFAAPHPPSTLKTVFVNPLGPAGGPVAHALISSNVAPRYASGGQALVAAVTVAPPGRDAGTESETDVRRHLGQLLHADADSWRLVARHVASAAWPTARPPLLTGREVDLGDGLFVAGDHRELPGIAGAMSSGLRASQAVVAELGAVERG</sequence>
<dbReference type="OrthoDB" id="9767561at2"/>
<organism evidence="2 3">
    <name type="scientific">Nocardioides aurantiacus</name>
    <dbReference type="NCBI Taxonomy" id="86796"/>
    <lineage>
        <taxon>Bacteria</taxon>
        <taxon>Bacillati</taxon>
        <taxon>Actinomycetota</taxon>
        <taxon>Actinomycetes</taxon>
        <taxon>Propionibacteriales</taxon>
        <taxon>Nocardioidaceae</taxon>
        <taxon>Nocardioides</taxon>
    </lineage>
</organism>
<feature type="domain" description="Amine oxidase" evidence="1">
    <location>
        <begin position="13"/>
        <end position="409"/>
    </location>
</feature>
<dbReference type="Pfam" id="PF01593">
    <property type="entry name" value="Amino_oxidase"/>
    <property type="match status" value="1"/>
</dbReference>
<dbReference type="GO" id="GO:0016491">
    <property type="term" value="F:oxidoreductase activity"/>
    <property type="evidence" value="ECO:0007669"/>
    <property type="project" value="InterPro"/>
</dbReference>
<evidence type="ECO:0000259" key="1">
    <source>
        <dbReference type="Pfam" id="PF01593"/>
    </source>
</evidence>
<gene>
    <name evidence="2" type="ORF">EDD33_3748</name>
</gene>
<dbReference type="SUPFAM" id="SSF51905">
    <property type="entry name" value="FAD/NAD(P)-binding domain"/>
    <property type="match status" value="1"/>
</dbReference>
<dbReference type="PRINTS" id="PR00419">
    <property type="entry name" value="ADXRDTASE"/>
</dbReference>